<feature type="compositionally biased region" description="Basic residues" evidence="1">
    <location>
        <begin position="203"/>
        <end position="218"/>
    </location>
</feature>
<name>A0AAD5XA58_9FUNG</name>
<organism evidence="2 3">
    <name type="scientific">Physocladia obscura</name>
    <dbReference type="NCBI Taxonomy" id="109957"/>
    <lineage>
        <taxon>Eukaryota</taxon>
        <taxon>Fungi</taxon>
        <taxon>Fungi incertae sedis</taxon>
        <taxon>Chytridiomycota</taxon>
        <taxon>Chytridiomycota incertae sedis</taxon>
        <taxon>Chytridiomycetes</taxon>
        <taxon>Chytridiales</taxon>
        <taxon>Chytriomycetaceae</taxon>
        <taxon>Physocladia</taxon>
    </lineage>
</organism>
<comment type="caution">
    <text evidence="2">The sequence shown here is derived from an EMBL/GenBank/DDBJ whole genome shotgun (WGS) entry which is preliminary data.</text>
</comment>
<keyword evidence="3" id="KW-1185">Reference proteome</keyword>
<dbReference type="EMBL" id="JADGJH010004117">
    <property type="protein sequence ID" value="KAJ3087179.1"/>
    <property type="molecule type" value="Genomic_DNA"/>
</dbReference>
<feature type="region of interest" description="Disordered" evidence="1">
    <location>
        <begin position="165"/>
        <end position="256"/>
    </location>
</feature>
<feature type="compositionally biased region" description="Polar residues" evidence="1">
    <location>
        <begin position="219"/>
        <end position="230"/>
    </location>
</feature>
<feature type="region of interest" description="Disordered" evidence="1">
    <location>
        <begin position="1"/>
        <end position="49"/>
    </location>
</feature>
<feature type="compositionally biased region" description="Acidic residues" evidence="1">
    <location>
        <begin position="173"/>
        <end position="199"/>
    </location>
</feature>
<proteinExistence type="predicted"/>
<evidence type="ECO:0000313" key="2">
    <source>
        <dbReference type="EMBL" id="KAJ3087179.1"/>
    </source>
</evidence>
<accession>A0AAD5XA58</accession>
<sequence>MDADANANTNDNNAGAEGLGILTPTPTPPPSLSVQKAGEDLPPRPSKASIVSAVSPISIPTAASASAVASSPVASSAVESVAVRDGGSNESLLDEVAKVKKVNFWGWVDVGFSHGVDDYDRTPIETDPLTREGAIEVLQMRLEMRRATQELLQWRAEYERAVHSSSGLSALMSEDDSSDFSDEPTENNENNDQEHDDDNNSLRRTKSTPRLHHNRSSQHQKLSARETLQQRFPPVAPDASSVHHATSNATALYPHP</sequence>
<evidence type="ECO:0000313" key="3">
    <source>
        <dbReference type="Proteomes" id="UP001211907"/>
    </source>
</evidence>
<reference evidence="2" key="1">
    <citation type="submission" date="2020-05" db="EMBL/GenBank/DDBJ databases">
        <title>Phylogenomic resolution of chytrid fungi.</title>
        <authorList>
            <person name="Stajich J.E."/>
            <person name="Amses K."/>
            <person name="Simmons R."/>
            <person name="Seto K."/>
            <person name="Myers J."/>
            <person name="Bonds A."/>
            <person name="Quandt C.A."/>
            <person name="Barry K."/>
            <person name="Liu P."/>
            <person name="Grigoriev I."/>
            <person name="Longcore J.E."/>
            <person name="James T.Y."/>
        </authorList>
    </citation>
    <scope>NUCLEOTIDE SEQUENCE</scope>
    <source>
        <strain evidence="2">JEL0513</strain>
    </source>
</reference>
<protein>
    <submittedName>
        <fullName evidence="2">Uncharacterized protein</fullName>
    </submittedName>
</protein>
<evidence type="ECO:0000256" key="1">
    <source>
        <dbReference type="SAM" id="MobiDB-lite"/>
    </source>
</evidence>
<dbReference type="AlphaFoldDB" id="A0AAD5XA58"/>
<gene>
    <name evidence="2" type="ORF">HK100_008460</name>
</gene>
<feature type="non-terminal residue" evidence="2">
    <location>
        <position position="256"/>
    </location>
</feature>
<dbReference type="Proteomes" id="UP001211907">
    <property type="component" value="Unassembled WGS sequence"/>
</dbReference>
<feature type="compositionally biased region" description="Low complexity" evidence="1">
    <location>
        <begin position="1"/>
        <end position="16"/>
    </location>
</feature>